<dbReference type="AlphaFoldDB" id="A0A6B0U1T7"/>
<reference evidence="2" key="1">
    <citation type="submission" date="2019-12" db="EMBL/GenBank/DDBJ databases">
        <title>An insight into the sialome of adult female Ixodes ricinus ticks feeding for 6 days.</title>
        <authorList>
            <person name="Perner J."/>
            <person name="Ribeiro J.M.C."/>
        </authorList>
    </citation>
    <scope>NUCLEOTIDE SEQUENCE</scope>
    <source>
        <strain evidence="2">Semi-engorged</strain>
        <tissue evidence="2">Salivary glands</tissue>
    </source>
</reference>
<evidence type="ECO:0000256" key="1">
    <source>
        <dbReference type="SAM" id="SignalP"/>
    </source>
</evidence>
<accession>A0A6B0U1T7</accession>
<dbReference type="EMBL" id="GIFC01002238">
    <property type="protein sequence ID" value="MXU84321.1"/>
    <property type="molecule type" value="Transcribed_RNA"/>
</dbReference>
<evidence type="ECO:0000313" key="2">
    <source>
        <dbReference type="EMBL" id="MXU84321.1"/>
    </source>
</evidence>
<feature type="chain" id="PRO_5025513240" evidence="1">
    <location>
        <begin position="28"/>
        <end position="80"/>
    </location>
</feature>
<name>A0A6B0U1T7_IXORI</name>
<protein>
    <submittedName>
        <fullName evidence="2">Putative secreted protein</fullName>
    </submittedName>
</protein>
<organism evidence="2">
    <name type="scientific">Ixodes ricinus</name>
    <name type="common">Common tick</name>
    <name type="synonym">Acarus ricinus</name>
    <dbReference type="NCBI Taxonomy" id="34613"/>
    <lineage>
        <taxon>Eukaryota</taxon>
        <taxon>Metazoa</taxon>
        <taxon>Ecdysozoa</taxon>
        <taxon>Arthropoda</taxon>
        <taxon>Chelicerata</taxon>
        <taxon>Arachnida</taxon>
        <taxon>Acari</taxon>
        <taxon>Parasitiformes</taxon>
        <taxon>Ixodida</taxon>
        <taxon>Ixodoidea</taxon>
        <taxon>Ixodidae</taxon>
        <taxon>Ixodinae</taxon>
        <taxon>Ixodes</taxon>
    </lineage>
</organism>
<keyword evidence="1" id="KW-0732">Signal</keyword>
<feature type="signal peptide" evidence="1">
    <location>
        <begin position="1"/>
        <end position="27"/>
    </location>
</feature>
<proteinExistence type="predicted"/>
<sequence length="80" mass="9065">MLTLLAPLLRTMSQLLLVILNYFGVDARKQPVVAGHAFLESVRRTVCGDSSKLMTRLQEMTRLQKKIAGIHKMVELQRIS</sequence>